<dbReference type="Proteomes" id="UP001187343">
    <property type="component" value="Unassembled WGS sequence"/>
</dbReference>
<evidence type="ECO:0000313" key="1">
    <source>
        <dbReference type="EMBL" id="KAK2867118.1"/>
    </source>
</evidence>
<dbReference type="EMBL" id="JAUYZG010000025">
    <property type="protein sequence ID" value="KAK2867118.1"/>
    <property type="molecule type" value="Genomic_DNA"/>
</dbReference>
<protein>
    <submittedName>
        <fullName evidence="1">Uncharacterized protein</fullName>
    </submittedName>
</protein>
<name>A0AA88T9H6_9TELE</name>
<evidence type="ECO:0000313" key="2">
    <source>
        <dbReference type="Proteomes" id="UP001187343"/>
    </source>
</evidence>
<organism evidence="1 2">
    <name type="scientific">Cirrhinus molitorella</name>
    <name type="common">mud carp</name>
    <dbReference type="NCBI Taxonomy" id="172907"/>
    <lineage>
        <taxon>Eukaryota</taxon>
        <taxon>Metazoa</taxon>
        <taxon>Chordata</taxon>
        <taxon>Craniata</taxon>
        <taxon>Vertebrata</taxon>
        <taxon>Euteleostomi</taxon>
        <taxon>Actinopterygii</taxon>
        <taxon>Neopterygii</taxon>
        <taxon>Teleostei</taxon>
        <taxon>Ostariophysi</taxon>
        <taxon>Cypriniformes</taxon>
        <taxon>Cyprinidae</taxon>
        <taxon>Labeoninae</taxon>
        <taxon>Labeonini</taxon>
        <taxon>Cirrhinus</taxon>
    </lineage>
</organism>
<sequence>MDQLLVFFPLQISPHINPEILTSRMKRNCVTKLHIQSTFKSAVKQFQVVTRGETADSKLLTWSIRFYFHGASETHLSDAHYRISPGYILS</sequence>
<proteinExistence type="predicted"/>
<accession>A0AA88T9H6</accession>
<keyword evidence="2" id="KW-1185">Reference proteome</keyword>
<dbReference type="AlphaFoldDB" id="A0AA88T9H6"/>
<gene>
    <name evidence="1" type="ORF">Q8A67_025235</name>
</gene>
<comment type="caution">
    <text evidence="1">The sequence shown here is derived from an EMBL/GenBank/DDBJ whole genome shotgun (WGS) entry which is preliminary data.</text>
</comment>
<reference evidence="1" key="1">
    <citation type="submission" date="2023-08" db="EMBL/GenBank/DDBJ databases">
        <title>Chromosome-level Genome Assembly of mud carp (Cirrhinus molitorella).</title>
        <authorList>
            <person name="Liu H."/>
        </authorList>
    </citation>
    <scope>NUCLEOTIDE SEQUENCE</scope>
    <source>
        <strain evidence="1">Prfri</strain>
        <tissue evidence="1">Muscle</tissue>
    </source>
</reference>